<evidence type="ECO:0000256" key="1">
    <source>
        <dbReference type="ARBA" id="ARBA00012404"/>
    </source>
</evidence>
<reference evidence="4" key="1">
    <citation type="journal article" date="2014" name="Int. J. Syst. Evol. Microbiol.">
        <title>Complete genome sequence of Corynebacterium casei LMG S-19264T (=DSM 44701T), isolated from a smear-ripened cheese.</title>
        <authorList>
            <consortium name="US DOE Joint Genome Institute (JGI-PGF)"/>
            <person name="Walter F."/>
            <person name="Albersmeier A."/>
            <person name="Kalinowski J."/>
            <person name="Ruckert C."/>
        </authorList>
    </citation>
    <scope>NUCLEOTIDE SEQUENCE</scope>
    <source>
        <strain evidence="4">CGMCC 1.15082</strain>
    </source>
</reference>
<dbReference type="InterPro" id="IPR036263">
    <property type="entry name" value="Chorismate_II_sf"/>
</dbReference>
<dbReference type="GO" id="GO:0009697">
    <property type="term" value="P:salicylic acid biosynthetic process"/>
    <property type="evidence" value="ECO:0007669"/>
    <property type="project" value="TreeGrafter"/>
</dbReference>
<dbReference type="InterPro" id="IPR051331">
    <property type="entry name" value="Chorismate_mutase-related"/>
</dbReference>
<dbReference type="GO" id="GO:0046417">
    <property type="term" value="P:chorismate metabolic process"/>
    <property type="evidence" value="ECO:0007669"/>
    <property type="project" value="InterPro"/>
</dbReference>
<dbReference type="SUPFAM" id="SSF48600">
    <property type="entry name" value="Chorismate mutase II"/>
    <property type="match status" value="1"/>
</dbReference>
<keyword evidence="5" id="KW-1185">Reference proteome</keyword>
<dbReference type="NCBIfam" id="NF006691">
    <property type="entry name" value="PRK09239.1"/>
    <property type="match status" value="1"/>
</dbReference>
<protein>
    <recommendedName>
        <fullName evidence="1">chorismate mutase</fullName>
        <ecNumber evidence="1">5.4.99.5</ecNumber>
    </recommendedName>
</protein>
<feature type="domain" description="Chorismate mutase" evidence="3">
    <location>
        <begin position="4"/>
        <end position="95"/>
    </location>
</feature>
<accession>A0A916WD74</accession>
<reference evidence="4" key="2">
    <citation type="submission" date="2020-09" db="EMBL/GenBank/DDBJ databases">
        <authorList>
            <person name="Sun Q."/>
            <person name="Zhou Y."/>
        </authorList>
    </citation>
    <scope>NUCLEOTIDE SEQUENCE</scope>
    <source>
        <strain evidence="4">CGMCC 1.15082</strain>
    </source>
</reference>
<evidence type="ECO:0000256" key="2">
    <source>
        <dbReference type="ARBA" id="ARBA00023235"/>
    </source>
</evidence>
<dbReference type="Proteomes" id="UP000646478">
    <property type="component" value="Unassembled WGS sequence"/>
</dbReference>
<dbReference type="InterPro" id="IPR036979">
    <property type="entry name" value="CM_dom_sf"/>
</dbReference>
<dbReference type="SMART" id="SM00830">
    <property type="entry name" value="CM_2"/>
    <property type="match status" value="1"/>
</dbReference>
<dbReference type="EC" id="5.4.99.5" evidence="1"/>
<dbReference type="NCBIfam" id="TIGR01795">
    <property type="entry name" value="CM_mono_cladeE"/>
    <property type="match status" value="1"/>
</dbReference>
<name>A0A916WD74_9HYPH</name>
<dbReference type="PANTHER" id="PTHR38041:SF1">
    <property type="entry name" value="CHORISMATE MUTASE"/>
    <property type="match status" value="1"/>
</dbReference>
<organism evidence="4 5">
    <name type="scientific">Brucella endophytica</name>
    <dbReference type="NCBI Taxonomy" id="1963359"/>
    <lineage>
        <taxon>Bacteria</taxon>
        <taxon>Pseudomonadati</taxon>
        <taxon>Pseudomonadota</taxon>
        <taxon>Alphaproteobacteria</taxon>
        <taxon>Hyphomicrobiales</taxon>
        <taxon>Brucellaceae</taxon>
        <taxon>Brucella/Ochrobactrum group</taxon>
        <taxon>Brucella</taxon>
    </lineage>
</organism>
<gene>
    <name evidence="4" type="primary">pheAa</name>
    <name evidence="4" type="ORF">GCM10011491_14410</name>
</gene>
<proteinExistence type="predicted"/>
<dbReference type="PROSITE" id="PS51168">
    <property type="entry name" value="CHORISMATE_MUT_2"/>
    <property type="match status" value="1"/>
</dbReference>
<dbReference type="Gene3D" id="1.20.59.10">
    <property type="entry name" value="Chorismate mutase"/>
    <property type="match status" value="1"/>
</dbReference>
<dbReference type="PANTHER" id="PTHR38041">
    <property type="entry name" value="CHORISMATE MUTASE"/>
    <property type="match status" value="1"/>
</dbReference>
<dbReference type="Pfam" id="PF01817">
    <property type="entry name" value="CM_2"/>
    <property type="match status" value="1"/>
</dbReference>
<evidence type="ECO:0000313" key="4">
    <source>
        <dbReference type="EMBL" id="GGA87786.1"/>
    </source>
</evidence>
<keyword evidence="2" id="KW-0413">Isomerase</keyword>
<dbReference type="InterPro" id="IPR010951">
    <property type="entry name" value="CM_bact"/>
</dbReference>
<dbReference type="AlphaFoldDB" id="A0A916WD74"/>
<sequence>MDESEIKAELSSYRQSIDNLDTALIHILAERFRCTGKVGRLKARHRLPSVDPAREELQVARLRHLAEQAGLDPDFAERLLGFIIEEVIRNHEQIAADETAAQQETRGNGR</sequence>
<dbReference type="RefSeq" id="WP_188822890.1">
    <property type="nucleotide sequence ID" value="NZ_BMHH01000004.1"/>
</dbReference>
<dbReference type="InterPro" id="IPR002701">
    <property type="entry name" value="CM_II_prokaryot"/>
</dbReference>
<dbReference type="EMBL" id="BMHH01000004">
    <property type="protein sequence ID" value="GGA87786.1"/>
    <property type="molecule type" value="Genomic_DNA"/>
</dbReference>
<dbReference type="GO" id="GO:0004106">
    <property type="term" value="F:chorismate mutase activity"/>
    <property type="evidence" value="ECO:0007669"/>
    <property type="project" value="UniProtKB-EC"/>
</dbReference>
<comment type="caution">
    <text evidence="4">The sequence shown here is derived from an EMBL/GenBank/DDBJ whole genome shotgun (WGS) entry which is preliminary data.</text>
</comment>
<evidence type="ECO:0000313" key="5">
    <source>
        <dbReference type="Proteomes" id="UP000646478"/>
    </source>
</evidence>
<evidence type="ECO:0000259" key="3">
    <source>
        <dbReference type="PROSITE" id="PS51168"/>
    </source>
</evidence>